<dbReference type="GO" id="GO:0030234">
    <property type="term" value="F:enzyme regulator activity"/>
    <property type="evidence" value="ECO:0007669"/>
    <property type="project" value="TreeGrafter"/>
</dbReference>
<dbReference type="Gene3D" id="3.40.50.2300">
    <property type="match status" value="2"/>
</dbReference>
<dbReference type="InterPro" id="IPR028082">
    <property type="entry name" value="Peripla_BP_I"/>
</dbReference>
<keyword evidence="1 8" id="KW-0732">Signal</keyword>
<evidence type="ECO:0000256" key="6">
    <source>
        <dbReference type="ARBA" id="ARBA00023237"/>
    </source>
</evidence>
<dbReference type="Pfam" id="PF04348">
    <property type="entry name" value="LppC"/>
    <property type="match status" value="1"/>
</dbReference>
<protein>
    <recommendedName>
        <fullName evidence="11">LppC lipoprotein</fullName>
    </recommendedName>
</protein>
<dbReference type="PANTHER" id="PTHR38038:SF1">
    <property type="entry name" value="PENICILLIN-BINDING PROTEIN ACTIVATOR LPOA"/>
    <property type="match status" value="1"/>
</dbReference>
<keyword evidence="5" id="KW-0564">Palmitate</keyword>
<feature type="chain" id="PRO_5022129025" description="LppC lipoprotein" evidence="8">
    <location>
        <begin position="24"/>
        <end position="585"/>
    </location>
</feature>
<organism evidence="9 10">
    <name type="scientific">Pseudomonas duriflava</name>
    <dbReference type="NCBI Taxonomy" id="459528"/>
    <lineage>
        <taxon>Bacteria</taxon>
        <taxon>Pseudomonadati</taxon>
        <taxon>Pseudomonadota</taxon>
        <taxon>Gammaproteobacteria</taxon>
        <taxon>Pseudomonadales</taxon>
        <taxon>Pseudomonadaceae</taxon>
        <taxon>Pseudomonas</taxon>
    </lineage>
</organism>
<dbReference type="GO" id="GO:0031241">
    <property type="term" value="C:periplasmic side of cell outer membrane"/>
    <property type="evidence" value="ECO:0007669"/>
    <property type="project" value="TreeGrafter"/>
</dbReference>
<evidence type="ECO:0008006" key="11">
    <source>
        <dbReference type="Google" id="ProtNLM"/>
    </source>
</evidence>
<comment type="caution">
    <text evidence="9">The sequence shown here is derived from an EMBL/GenBank/DDBJ whole genome shotgun (WGS) entry which is preliminary data.</text>
</comment>
<dbReference type="PROSITE" id="PS51257">
    <property type="entry name" value="PROKAR_LIPOPROTEIN"/>
    <property type="match status" value="1"/>
</dbReference>
<keyword evidence="7" id="KW-0449">Lipoprotein</keyword>
<evidence type="ECO:0000256" key="4">
    <source>
        <dbReference type="ARBA" id="ARBA00023136"/>
    </source>
</evidence>
<evidence type="ECO:0000256" key="1">
    <source>
        <dbReference type="ARBA" id="ARBA00022729"/>
    </source>
</evidence>
<dbReference type="SUPFAM" id="SSF53822">
    <property type="entry name" value="Periplasmic binding protein-like I"/>
    <property type="match status" value="1"/>
</dbReference>
<dbReference type="CDD" id="cd06339">
    <property type="entry name" value="PBP1_YraM_LppC_lipoprotein-like"/>
    <property type="match status" value="1"/>
</dbReference>
<name>A0A562QP05_9PSED</name>
<sequence length="585" mass="64132">MTVRLRTLLSVPLISLLAACANAPSNTLGELPRTPQASIQQLLEKAGNSTSEEANMLRLSAADLAYKQHNLTQAKQILASLQLQQLKPVPQVYAGTLSAEIALTENQPKQALQALQQPGFERIAELPVEQQIRTSLVKARALEADQQQLPAAKERIYIAPMLKDPQQIADNHEAIWGLVAALPAEQLQAIPGNTELNGWLALVSLTRTNASLDQQIAAIDAWRAQNPNHPAALQLPKALAALRTTEQQPLNRIALLLPQQGQLANVSKALQDGFMASLYESQQEGTSPPAVIFYDSTQMRSLDDFYQRAKSDGIQLVIGPLEKSLVKQLNDREQLPITTLALNYSDTQDEGPAQLYQFGLAAEDEAREAALRAKKDGKHTAVALVPRGDWGDRVLAAFSREWQAQGGALLGAERIDQPVEIARQISRLLQNRQNGQSIDLIFLAATPQQARQINPTLAYQYAGNIPVYATSHLYTGTSNPAQDQDLNGIQFCETPWLLEPNNPIRRKVVAQWPQAASSFGRLYAMGADAYMLSSRLPQLKALPNTELEGLSGELSLSSTQRVTRKLPWAQFINGQVQPLTQPTPL</sequence>
<keyword evidence="3" id="KW-0573">Peptidoglycan synthesis</keyword>
<accession>A0A562QP05</accession>
<gene>
    <name evidence="9" type="ORF">IQ22_00169</name>
</gene>
<dbReference type="GO" id="GO:0009252">
    <property type="term" value="P:peptidoglycan biosynthetic process"/>
    <property type="evidence" value="ECO:0007669"/>
    <property type="project" value="UniProtKB-KW"/>
</dbReference>
<keyword evidence="2" id="KW-0133">Cell shape</keyword>
<keyword evidence="4" id="KW-0472">Membrane</keyword>
<dbReference type="GO" id="GO:0008360">
    <property type="term" value="P:regulation of cell shape"/>
    <property type="evidence" value="ECO:0007669"/>
    <property type="project" value="UniProtKB-KW"/>
</dbReference>
<dbReference type="OrthoDB" id="6708821at2"/>
<keyword evidence="10" id="KW-1185">Reference proteome</keyword>
<evidence type="ECO:0000256" key="3">
    <source>
        <dbReference type="ARBA" id="ARBA00022984"/>
    </source>
</evidence>
<reference evidence="9 10" key="1">
    <citation type="journal article" date="2015" name="Stand. Genomic Sci.">
        <title>Genomic Encyclopedia of Bacterial and Archaeal Type Strains, Phase III: the genomes of soil and plant-associated and newly described type strains.</title>
        <authorList>
            <person name="Whitman W.B."/>
            <person name="Woyke T."/>
            <person name="Klenk H.P."/>
            <person name="Zhou Y."/>
            <person name="Lilburn T.G."/>
            <person name="Beck B.J."/>
            <person name="De Vos P."/>
            <person name="Vandamme P."/>
            <person name="Eisen J.A."/>
            <person name="Garrity G."/>
            <person name="Hugenholtz P."/>
            <person name="Kyrpides N.C."/>
        </authorList>
    </citation>
    <scope>NUCLEOTIDE SEQUENCE [LARGE SCALE GENOMIC DNA]</scope>
    <source>
        <strain evidence="9 10">CGMCC 1.6858</strain>
    </source>
</reference>
<evidence type="ECO:0000313" key="10">
    <source>
        <dbReference type="Proteomes" id="UP000316905"/>
    </source>
</evidence>
<evidence type="ECO:0000256" key="7">
    <source>
        <dbReference type="ARBA" id="ARBA00023288"/>
    </source>
</evidence>
<dbReference type="PANTHER" id="PTHR38038">
    <property type="entry name" value="PENICILLIN-BINDING PROTEIN ACTIVATOR LPOA"/>
    <property type="match status" value="1"/>
</dbReference>
<evidence type="ECO:0000256" key="2">
    <source>
        <dbReference type="ARBA" id="ARBA00022960"/>
    </source>
</evidence>
<evidence type="ECO:0000256" key="8">
    <source>
        <dbReference type="SAM" id="SignalP"/>
    </source>
</evidence>
<dbReference type="EMBL" id="VLKY01000001">
    <property type="protein sequence ID" value="TWI58464.1"/>
    <property type="molecule type" value="Genomic_DNA"/>
</dbReference>
<dbReference type="InterPro" id="IPR011990">
    <property type="entry name" value="TPR-like_helical_dom_sf"/>
</dbReference>
<evidence type="ECO:0000313" key="9">
    <source>
        <dbReference type="EMBL" id="TWI58464.1"/>
    </source>
</evidence>
<dbReference type="RefSeq" id="WP_145136602.1">
    <property type="nucleotide sequence ID" value="NZ_VLKY01000001.1"/>
</dbReference>
<feature type="signal peptide" evidence="8">
    <location>
        <begin position="1"/>
        <end position="23"/>
    </location>
</feature>
<keyword evidence="6" id="KW-0998">Cell outer membrane</keyword>
<dbReference type="Gene3D" id="1.25.40.650">
    <property type="match status" value="1"/>
</dbReference>
<dbReference type="Proteomes" id="UP000316905">
    <property type="component" value="Unassembled WGS sequence"/>
</dbReference>
<proteinExistence type="predicted"/>
<evidence type="ECO:0000256" key="5">
    <source>
        <dbReference type="ARBA" id="ARBA00023139"/>
    </source>
</evidence>
<dbReference type="Gene3D" id="1.25.40.10">
    <property type="entry name" value="Tetratricopeptide repeat domain"/>
    <property type="match status" value="1"/>
</dbReference>
<dbReference type="AlphaFoldDB" id="A0A562QP05"/>
<dbReference type="InterPro" id="IPR007443">
    <property type="entry name" value="LpoA"/>
</dbReference>